<dbReference type="SUPFAM" id="SSF51261">
    <property type="entry name" value="Duplicated hybrid motif"/>
    <property type="match status" value="1"/>
</dbReference>
<proteinExistence type="predicted"/>
<evidence type="ECO:0000313" key="3">
    <source>
        <dbReference type="EMBL" id="KGM88202.1"/>
    </source>
</evidence>
<dbReference type="GO" id="GO:0004222">
    <property type="term" value="F:metalloendopeptidase activity"/>
    <property type="evidence" value="ECO:0007669"/>
    <property type="project" value="TreeGrafter"/>
</dbReference>
<dbReference type="EMBL" id="AONH01000010">
    <property type="protein sequence ID" value="KGM88202.1"/>
    <property type="molecule type" value="Genomic_DNA"/>
</dbReference>
<dbReference type="PANTHER" id="PTHR21666">
    <property type="entry name" value="PEPTIDASE-RELATED"/>
    <property type="match status" value="1"/>
</dbReference>
<dbReference type="InterPro" id="IPR050570">
    <property type="entry name" value="Cell_wall_metabolism_enzyme"/>
</dbReference>
<feature type="signal peptide" evidence="1">
    <location>
        <begin position="1"/>
        <end position="20"/>
    </location>
</feature>
<dbReference type="InterPro" id="IPR016047">
    <property type="entry name" value="M23ase_b-sheet_dom"/>
</dbReference>
<dbReference type="Proteomes" id="UP000030021">
    <property type="component" value="Unassembled WGS sequence"/>
</dbReference>
<comment type="caution">
    <text evidence="3">The sequence shown here is derived from an EMBL/GenBank/DDBJ whole genome shotgun (WGS) entry which is preliminary data.</text>
</comment>
<reference evidence="3 4" key="1">
    <citation type="submission" date="2013-01" db="EMBL/GenBank/DDBJ databases">
        <authorList>
            <person name="Fiebig A."/>
            <person name="Goeker M."/>
            <person name="Klenk H.-P.P."/>
        </authorList>
    </citation>
    <scope>NUCLEOTIDE SEQUENCE [LARGE SCALE GENOMIC DNA]</scope>
    <source>
        <strain evidence="3 4">DSM 17069</strain>
    </source>
</reference>
<feature type="chain" id="PRO_5001962794" evidence="1">
    <location>
        <begin position="21"/>
        <end position="325"/>
    </location>
</feature>
<dbReference type="PATRIC" id="fig|1288298.3.peg.1914"/>
<dbReference type="OrthoDB" id="5489603at2"/>
<dbReference type="Pfam" id="PF01551">
    <property type="entry name" value="Peptidase_M23"/>
    <property type="match status" value="1"/>
</dbReference>
<evidence type="ECO:0000256" key="1">
    <source>
        <dbReference type="SAM" id="SignalP"/>
    </source>
</evidence>
<dbReference type="HOGENOM" id="CLU_073817_0_0_5"/>
<dbReference type="PANTHER" id="PTHR21666:SF270">
    <property type="entry name" value="MUREIN HYDROLASE ACTIVATOR ENVC"/>
    <property type="match status" value="1"/>
</dbReference>
<feature type="domain" description="M23ase beta-sheet core" evidence="2">
    <location>
        <begin position="66"/>
        <end position="183"/>
    </location>
</feature>
<dbReference type="InterPro" id="IPR011055">
    <property type="entry name" value="Dup_hybrid_motif"/>
</dbReference>
<evidence type="ECO:0000259" key="2">
    <source>
        <dbReference type="Pfam" id="PF01551"/>
    </source>
</evidence>
<dbReference type="eggNOG" id="COG0739">
    <property type="taxonomic scope" value="Bacteria"/>
</dbReference>
<dbReference type="STRING" id="215743.ROSMUCSMR3_01229"/>
<evidence type="ECO:0000313" key="4">
    <source>
        <dbReference type="Proteomes" id="UP000030021"/>
    </source>
</evidence>
<organism evidence="3 4">
    <name type="scientific">Roseovarius mucosus DSM 17069</name>
    <dbReference type="NCBI Taxonomy" id="1288298"/>
    <lineage>
        <taxon>Bacteria</taxon>
        <taxon>Pseudomonadati</taxon>
        <taxon>Pseudomonadota</taxon>
        <taxon>Alphaproteobacteria</taxon>
        <taxon>Rhodobacterales</taxon>
        <taxon>Roseobacteraceae</taxon>
        <taxon>Roseovarius</taxon>
    </lineage>
</organism>
<protein>
    <submittedName>
        <fullName evidence="3">Membrane protein</fullName>
    </submittedName>
</protein>
<accession>A0A0A0HK31</accession>
<dbReference type="RefSeq" id="WP_037272575.1">
    <property type="nucleotide sequence ID" value="NZ_KN293979.1"/>
</dbReference>
<dbReference type="CDD" id="cd12797">
    <property type="entry name" value="M23_peptidase"/>
    <property type="match status" value="1"/>
</dbReference>
<gene>
    <name evidence="3" type="ORF">rosmuc_01897</name>
</gene>
<sequence length="325" mass="34624">MTARLGTAVAILTMAVATHAAADSFKLILPLDCELGRTCYIEDYVDTDPGPGQRDYTCGIKSRDDHRGIDFMLLSFEDMEAGVNVLAAAPGIVAATRDGMADTPVTAETRDAIRGQECGNAVRVDHGDGWQTLYCHMRRGSISVGKGDSVEAGDVLGQVGLSGLTNAPHVHLGVLRDGKIVDPFTPDAVDTCGAPLDQSLWQTALPYDPAGLFTAGFSTSVPEFEAVRSGAARANDAQPDQPLVLYGHVFYAQPGDRLSLSARGPEGEIFVHEITLDAPQAQLFRAFGRKAPQGGWPSGDYRGYVRLTRGETVLAVRHADITVTP</sequence>
<keyword evidence="1" id="KW-0732">Signal</keyword>
<name>A0A0A0HK31_9RHOB</name>
<dbReference type="Gene3D" id="2.70.70.10">
    <property type="entry name" value="Glucose Permease (Domain IIA)"/>
    <property type="match status" value="1"/>
</dbReference>
<dbReference type="AlphaFoldDB" id="A0A0A0HK31"/>